<name>A0ABQ4UZG6_9HYPH</name>
<comment type="caution">
    <text evidence="1">The sequence shown here is derived from an EMBL/GenBank/DDBJ whole genome shotgun (WGS) entry which is preliminary data.</text>
</comment>
<dbReference type="SUPFAM" id="SSF55331">
    <property type="entry name" value="Tautomerase/MIF"/>
    <property type="match status" value="1"/>
</dbReference>
<dbReference type="RefSeq" id="WP_137828432.1">
    <property type="nucleotide sequence ID" value="NZ_BPRE01000010.1"/>
</dbReference>
<protein>
    <recommendedName>
        <fullName evidence="3">Tautomerase</fullName>
    </recommendedName>
</protein>
<gene>
    <name evidence="1" type="ORF">BGCPKDLD_3363</name>
</gene>
<dbReference type="EMBL" id="BPRE01000010">
    <property type="protein sequence ID" value="GJE76764.1"/>
    <property type="molecule type" value="Genomic_DNA"/>
</dbReference>
<evidence type="ECO:0000313" key="1">
    <source>
        <dbReference type="EMBL" id="GJE76764.1"/>
    </source>
</evidence>
<reference evidence="1" key="1">
    <citation type="journal article" date="2021" name="Front. Microbiol.">
        <title>Comprehensive Comparative Genomics and Phenotyping of Methylobacterium Species.</title>
        <authorList>
            <person name="Alessa O."/>
            <person name="Ogura Y."/>
            <person name="Fujitani Y."/>
            <person name="Takami H."/>
            <person name="Hayashi T."/>
            <person name="Sahin N."/>
            <person name="Tani A."/>
        </authorList>
    </citation>
    <scope>NUCLEOTIDE SEQUENCE</scope>
    <source>
        <strain evidence="1">DSM 14458</strain>
    </source>
</reference>
<evidence type="ECO:0000313" key="2">
    <source>
        <dbReference type="Proteomes" id="UP001055093"/>
    </source>
</evidence>
<dbReference type="Proteomes" id="UP001055093">
    <property type="component" value="Unassembled WGS sequence"/>
</dbReference>
<sequence>MPYLQLDTPFACSPDAKRRLAKRLGDIYAREMQADINRVTVAIRVLGEDGIWRCSRDEPRPAGLLMCDIRRGRPSEQRAELARLLLEACRDILGFGDDNLNLEFTQHAGDEMYHPMLGGLSDEWNASEDAPRS</sequence>
<dbReference type="Gene3D" id="3.30.429.10">
    <property type="entry name" value="Macrophage Migration Inhibitory Factor"/>
    <property type="match status" value="1"/>
</dbReference>
<organism evidence="1 2">
    <name type="scientific">Methylorubrum suomiense</name>
    <dbReference type="NCBI Taxonomy" id="144191"/>
    <lineage>
        <taxon>Bacteria</taxon>
        <taxon>Pseudomonadati</taxon>
        <taxon>Pseudomonadota</taxon>
        <taxon>Alphaproteobacteria</taxon>
        <taxon>Hyphomicrobiales</taxon>
        <taxon>Methylobacteriaceae</taxon>
        <taxon>Methylorubrum</taxon>
    </lineage>
</organism>
<accession>A0ABQ4UZG6</accession>
<evidence type="ECO:0008006" key="3">
    <source>
        <dbReference type="Google" id="ProtNLM"/>
    </source>
</evidence>
<proteinExistence type="predicted"/>
<keyword evidence="2" id="KW-1185">Reference proteome</keyword>
<dbReference type="InterPro" id="IPR014347">
    <property type="entry name" value="Tautomerase/MIF_sf"/>
</dbReference>
<reference evidence="1" key="2">
    <citation type="submission" date="2021-08" db="EMBL/GenBank/DDBJ databases">
        <authorList>
            <person name="Tani A."/>
            <person name="Ola A."/>
            <person name="Ogura Y."/>
            <person name="Katsura K."/>
            <person name="Hayashi T."/>
        </authorList>
    </citation>
    <scope>NUCLEOTIDE SEQUENCE</scope>
    <source>
        <strain evidence="1">DSM 14458</strain>
    </source>
</reference>